<sequence length="606" mass="65929">MDRESIIASVVATFQYPLATLTQATPPAVLAPPVNPPHAAWRGLPDDGVANILVCLPVLDLFRICYLFSPGWRDIWRAQPLFLHDRQFTTPPIAADRVADAITNVLELHVGDGVQVVAGGRGGDGDGGEVFEVLGPDGEEDPGDIINAGAGGLNNQVEDDDDDVGADLDDEAEGGGVDDDGGPAGAAVGIDGAPAGAAGDFGGEGVAAVGPGAPGGVGADEGVISDDDNIYVNDGAQNGEIGRVYSFRLETTGWRPEHLERWCAALQRGHAREIVLANLSFPGHVAALIYLPAGIRNCTSLQVLHVFFFTVEAIHIDPLARLRQLGLYGCVCRPGMIERALHPQSEIRVLKIHYGVLGNVAIAATRLRHLAMSQTQVGTVTVDDAIQFRELVMYHRMRPSKLTINNAPRLQTIVPLDLFHTVFEIQGIVIKAGMVEPPPQMPSVERLSLRVNHTQMLEKVPQEIEQILRCFPRLNTLEILRDDDVPKEEGFLKWSDRHIYEDDNLFDGLNSINERLESIHLDTFRGGKYEVALIKAILDKVQVLKLLRIQQSPAGSVPENVLNEIDVVLLDFSLITSNEAVRQNPVGFFVAKERWSYVRLGLPLLQ</sequence>
<dbReference type="AlphaFoldDB" id="A0A6G1BQF9"/>
<dbReference type="PANTHER" id="PTHR32141:SF168">
    <property type="entry name" value="OS12G0595200 PROTEIN"/>
    <property type="match status" value="1"/>
</dbReference>
<dbReference type="Pfam" id="PF24758">
    <property type="entry name" value="LRR_At5g56370"/>
    <property type="match status" value="1"/>
</dbReference>
<protein>
    <recommendedName>
        <fullName evidence="2">F-box/LRR-repeat protein 15/At3g58940/PEG3-like LRR domain-containing protein</fullName>
    </recommendedName>
</protein>
<feature type="compositionally biased region" description="Acidic residues" evidence="1">
    <location>
        <begin position="157"/>
        <end position="181"/>
    </location>
</feature>
<feature type="domain" description="F-box/LRR-repeat protein 15/At3g58940/PEG3-like LRR" evidence="2">
    <location>
        <begin position="259"/>
        <end position="479"/>
    </location>
</feature>
<dbReference type="PANTHER" id="PTHR32141">
    <property type="match status" value="1"/>
</dbReference>
<dbReference type="EMBL" id="SPHZ02000012">
    <property type="protein sequence ID" value="KAF0890209.1"/>
    <property type="molecule type" value="Genomic_DNA"/>
</dbReference>
<feature type="region of interest" description="Disordered" evidence="1">
    <location>
        <begin position="150"/>
        <end position="191"/>
    </location>
</feature>
<reference evidence="3 4" key="1">
    <citation type="submission" date="2019-11" db="EMBL/GenBank/DDBJ databases">
        <title>Whole genome sequence of Oryza granulata.</title>
        <authorList>
            <person name="Li W."/>
        </authorList>
    </citation>
    <scope>NUCLEOTIDE SEQUENCE [LARGE SCALE GENOMIC DNA]</scope>
    <source>
        <strain evidence="4">cv. Menghai</strain>
        <tissue evidence="3">Leaf</tissue>
    </source>
</reference>
<evidence type="ECO:0000256" key="1">
    <source>
        <dbReference type="SAM" id="MobiDB-lite"/>
    </source>
</evidence>
<proteinExistence type="predicted"/>
<evidence type="ECO:0000259" key="2">
    <source>
        <dbReference type="Pfam" id="PF24758"/>
    </source>
</evidence>
<comment type="caution">
    <text evidence="3">The sequence shown here is derived from an EMBL/GenBank/DDBJ whole genome shotgun (WGS) entry which is preliminary data.</text>
</comment>
<dbReference type="Proteomes" id="UP000479710">
    <property type="component" value="Unassembled WGS sequence"/>
</dbReference>
<dbReference type="SUPFAM" id="SSF52047">
    <property type="entry name" value="RNI-like"/>
    <property type="match status" value="1"/>
</dbReference>
<organism evidence="3 4">
    <name type="scientific">Oryza meyeriana var. granulata</name>
    <dbReference type="NCBI Taxonomy" id="110450"/>
    <lineage>
        <taxon>Eukaryota</taxon>
        <taxon>Viridiplantae</taxon>
        <taxon>Streptophyta</taxon>
        <taxon>Embryophyta</taxon>
        <taxon>Tracheophyta</taxon>
        <taxon>Spermatophyta</taxon>
        <taxon>Magnoliopsida</taxon>
        <taxon>Liliopsida</taxon>
        <taxon>Poales</taxon>
        <taxon>Poaceae</taxon>
        <taxon>BOP clade</taxon>
        <taxon>Oryzoideae</taxon>
        <taxon>Oryzeae</taxon>
        <taxon>Oryzinae</taxon>
        <taxon>Oryza</taxon>
        <taxon>Oryza meyeriana</taxon>
    </lineage>
</organism>
<name>A0A6G1BQF9_9ORYZ</name>
<evidence type="ECO:0000313" key="4">
    <source>
        <dbReference type="Proteomes" id="UP000479710"/>
    </source>
</evidence>
<evidence type="ECO:0000313" key="3">
    <source>
        <dbReference type="EMBL" id="KAF0890209.1"/>
    </source>
</evidence>
<gene>
    <name evidence="3" type="ORF">E2562_039068</name>
</gene>
<dbReference type="InterPro" id="IPR055411">
    <property type="entry name" value="LRR_FXL15/At3g58940/PEG3-like"/>
</dbReference>
<dbReference type="OrthoDB" id="688227at2759"/>
<keyword evidence="4" id="KW-1185">Reference proteome</keyword>
<dbReference type="InterPro" id="IPR055302">
    <property type="entry name" value="F-box_dom-containing"/>
</dbReference>
<accession>A0A6G1BQF9</accession>